<dbReference type="Proteomes" id="UP000095087">
    <property type="component" value="Unassembled WGS sequence"/>
</dbReference>
<name>A0A1E2S2V4_9HYPH</name>
<dbReference type="EMBL" id="MASI01000001">
    <property type="protein sequence ID" value="ODA68720.1"/>
    <property type="molecule type" value="Genomic_DNA"/>
</dbReference>
<feature type="region of interest" description="Disordered" evidence="1">
    <location>
        <begin position="108"/>
        <end position="131"/>
    </location>
</feature>
<feature type="region of interest" description="Disordered" evidence="1">
    <location>
        <begin position="194"/>
        <end position="232"/>
    </location>
</feature>
<dbReference type="PATRIC" id="fig|1177755.3.peg.550"/>
<feature type="region of interest" description="Disordered" evidence="1">
    <location>
        <begin position="1"/>
        <end position="20"/>
    </location>
</feature>
<protein>
    <submittedName>
        <fullName evidence="2">Uncharacterized protein</fullName>
    </submittedName>
</protein>
<keyword evidence="3" id="KW-1185">Reference proteome</keyword>
<comment type="caution">
    <text evidence="2">The sequence shown here is derived from an EMBL/GenBank/DDBJ whole genome shotgun (WGS) entry which is preliminary data.</text>
</comment>
<evidence type="ECO:0000313" key="2">
    <source>
        <dbReference type="EMBL" id="ODA68720.1"/>
    </source>
</evidence>
<reference evidence="2 3" key="1">
    <citation type="submission" date="2016-07" db="EMBL/GenBank/DDBJ databases">
        <title>Draft genome sequence of Methyloligella halotolerans C2T (VKM B-2706T=CCUG 61687T=DSM 25045T), a halotolerant polyhydroxybutyrate accumulating methylotroph.</title>
        <authorList>
            <person name="Vasilenko O.V."/>
            <person name="Doronina N.V."/>
            <person name="Poroshina M.N."/>
            <person name="Tarlachkov S.V."/>
            <person name="Trotsenko Y.A."/>
        </authorList>
    </citation>
    <scope>NUCLEOTIDE SEQUENCE [LARGE SCALE GENOMIC DNA]</scope>
    <source>
        <strain evidence="2 3">VKM B-2706</strain>
    </source>
</reference>
<evidence type="ECO:0000256" key="1">
    <source>
        <dbReference type="SAM" id="MobiDB-lite"/>
    </source>
</evidence>
<evidence type="ECO:0000313" key="3">
    <source>
        <dbReference type="Proteomes" id="UP000095087"/>
    </source>
</evidence>
<organism evidence="2 3">
    <name type="scientific">Methyloligella halotolerans</name>
    <dbReference type="NCBI Taxonomy" id="1177755"/>
    <lineage>
        <taxon>Bacteria</taxon>
        <taxon>Pseudomonadati</taxon>
        <taxon>Pseudomonadota</taxon>
        <taxon>Alphaproteobacteria</taxon>
        <taxon>Hyphomicrobiales</taxon>
        <taxon>Hyphomicrobiaceae</taxon>
        <taxon>Methyloligella</taxon>
    </lineage>
</organism>
<feature type="region of interest" description="Disordered" evidence="1">
    <location>
        <begin position="297"/>
        <end position="325"/>
    </location>
</feature>
<gene>
    <name evidence="2" type="ORF">A7A08_00552</name>
</gene>
<feature type="compositionally biased region" description="Low complexity" evidence="1">
    <location>
        <begin position="108"/>
        <end position="117"/>
    </location>
</feature>
<sequence>MTRHSDRLRTSRSYRRKPVSNSGFGACRWIPACAGMTPLRICKPSVSSGITLIPQSPAPEAVGTKVCGRFHQILDFREAGPRPPLRLNGLQPRHDAPGASLHVASAGARTPAAKRAAQTPEAQPVRAEAQGPVQVPLQVPVRVPGAVGHPFRWRLSPGLSRHVSPFMRKWGVGVRQAVRAECCVIPAKAGIQRSLSAARDQAGTRKPSRRAGPARFKGNGAPGSANLLASAYPKSRGGRLAARHSERLIGGRPSFDPGRCPVSTRQHVNLCVWQGLVMAPGGTPPPPKSVLVMRARASRQGTPAGAAPRPASRTPSRQRPLIGRGEGRIRQVFGVGDKVGVRRDEWLR</sequence>
<accession>A0A1E2S2V4</accession>
<proteinExistence type="predicted"/>
<dbReference type="AlphaFoldDB" id="A0A1E2S2V4"/>